<proteinExistence type="predicted"/>
<dbReference type="PANTHER" id="PTHR22427">
    <property type="entry name" value="GH15728P"/>
    <property type="match status" value="1"/>
</dbReference>
<dbReference type="Pfam" id="PF26017">
    <property type="entry name" value="BACK_BTBD8"/>
    <property type="match status" value="1"/>
</dbReference>
<dbReference type="SUPFAM" id="SSF54695">
    <property type="entry name" value="POZ domain"/>
    <property type="match status" value="1"/>
</dbReference>
<dbReference type="Gene3D" id="3.30.710.10">
    <property type="entry name" value="Potassium Channel Kv1.1, Chain A"/>
    <property type="match status" value="1"/>
</dbReference>
<dbReference type="Pfam" id="PF00651">
    <property type="entry name" value="BTB"/>
    <property type="match status" value="1"/>
</dbReference>
<dbReference type="Proteomes" id="UP000887565">
    <property type="component" value="Unplaced"/>
</dbReference>
<dbReference type="SMART" id="SM00225">
    <property type="entry name" value="BTB"/>
    <property type="match status" value="1"/>
</dbReference>
<dbReference type="WBParaSite" id="nRc.2.0.1.t23404-RA">
    <property type="protein sequence ID" value="nRc.2.0.1.t23404-RA"/>
    <property type="gene ID" value="nRc.2.0.1.g23404"/>
</dbReference>
<keyword evidence="2" id="KW-1185">Reference proteome</keyword>
<dbReference type="InterPro" id="IPR043225">
    <property type="entry name" value="BACK_BTBD8"/>
</dbReference>
<evidence type="ECO:0000259" key="1">
    <source>
        <dbReference type="PROSITE" id="PS50097"/>
    </source>
</evidence>
<dbReference type="PROSITE" id="PS50097">
    <property type="entry name" value="BTB"/>
    <property type="match status" value="1"/>
</dbReference>
<evidence type="ECO:0000313" key="2">
    <source>
        <dbReference type="Proteomes" id="UP000887565"/>
    </source>
</evidence>
<reference evidence="3" key="1">
    <citation type="submission" date="2022-11" db="UniProtKB">
        <authorList>
            <consortium name="WormBaseParasite"/>
        </authorList>
    </citation>
    <scope>IDENTIFICATION</scope>
</reference>
<feature type="domain" description="BTB" evidence="1">
    <location>
        <begin position="8"/>
        <end position="70"/>
    </location>
</feature>
<dbReference type="InterPro" id="IPR000210">
    <property type="entry name" value="BTB/POZ_dom"/>
</dbReference>
<dbReference type="InterPro" id="IPR011333">
    <property type="entry name" value="SKP1/BTB/POZ_sf"/>
</dbReference>
<organism evidence="2 3">
    <name type="scientific">Romanomermis culicivorax</name>
    <name type="common">Nematode worm</name>
    <dbReference type="NCBI Taxonomy" id="13658"/>
    <lineage>
        <taxon>Eukaryota</taxon>
        <taxon>Metazoa</taxon>
        <taxon>Ecdysozoa</taxon>
        <taxon>Nematoda</taxon>
        <taxon>Enoplea</taxon>
        <taxon>Dorylaimia</taxon>
        <taxon>Mermithida</taxon>
        <taxon>Mermithoidea</taxon>
        <taxon>Mermithidae</taxon>
        <taxon>Romanomermis</taxon>
    </lineage>
</organism>
<sequence length="173" mass="20227">MFRRETSSDAVLLVENDKIIKAHKCILLATCPAFRSLFNLQNTVDLKEFREADVKFLMKFLYGGLVDVPDDVDVWRLCTLSDLLQLETLKKVLHLHIRAKFCHYFHKPCPSCSTNILEFCIPNLGKFSFFNDLYAKCLRWQAKYFLRIWKMKSFAALNAENLAICQKSLHQMI</sequence>
<dbReference type="OMA" id="ENLAICQ"/>
<name>A0A915JA97_ROMCU</name>
<evidence type="ECO:0000313" key="3">
    <source>
        <dbReference type="WBParaSite" id="nRc.2.0.1.t23404-RA"/>
    </source>
</evidence>
<dbReference type="AlphaFoldDB" id="A0A915JA97"/>
<dbReference type="PANTHER" id="PTHR22427:SF7">
    <property type="entry name" value="GH15728P"/>
    <property type="match status" value="1"/>
</dbReference>
<protein>
    <submittedName>
        <fullName evidence="3">BTB domain-containing protein</fullName>
    </submittedName>
</protein>
<accession>A0A915JA97</accession>